<gene>
    <name evidence="1" type="ORF">CLV71_110302</name>
</gene>
<comment type="caution">
    <text evidence="1">The sequence shown here is derived from an EMBL/GenBank/DDBJ whole genome shotgun (WGS) entry which is preliminary data.</text>
</comment>
<evidence type="ECO:0000313" key="1">
    <source>
        <dbReference type="EMBL" id="TDV47118.1"/>
    </source>
</evidence>
<dbReference type="Proteomes" id="UP000294927">
    <property type="component" value="Unassembled WGS sequence"/>
</dbReference>
<keyword evidence="2" id="KW-1185">Reference proteome</keyword>
<dbReference type="EMBL" id="SOCP01000010">
    <property type="protein sequence ID" value="TDV47118.1"/>
    <property type="molecule type" value="Genomic_DNA"/>
</dbReference>
<organism evidence="1 2">
    <name type="scientific">Actinophytocola oryzae</name>
    <dbReference type="NCBI Taxonomy" id="502181"/>
    <lineage>
        <taxon>Bacteria</taxon>
        <taxon>Bacillati</taxon>
        <taxon>Actinomycetota</taxon>
        <taxon>Actinomycetes</taxon>
        <taxon>Pseudonocardiales</taxon>
        <taxon>Pseudonocardiaceae</taxon>
    </lineage>
</organism>
<evidence type="ECO:0000313" key="2">
    <source>
        <dbReference type="Proteomes" id="UP000294927"/>
    </source>
</evidence>
<protein>
    <submittedName>
        <fullName evidence="1">Uncharacterized protein</fullName>
    </submittedName>
</protein>
<proteinExistence type="predicted"/>
<reference evidence="1 2" key="1">
    <citation type="submission" date="2019-03" db="EMBL/GenBank/DDBJ databases">
        <title>Genomic Encyclopedia of Archaeal and Bacterial Type Strains, Phase II (KMG-II): from individual species to whole genera.</title>
        <authorList>
            <person name="Goeker M."/>
        </authorList>
    </citation>
    <scope>NUCLEOTIDE SEQUENCE [LARGE SCALE GENOMIC DNA]</scope>
    <source>
        <strain evidence="1 2">DSM 45499</strain>
    </source>
</reference>
<name>A0A4R7VDN7_9PSEU</name>
<sequence>MPRLDREPIFLPLTIDATHTVARAMEHEPALRTPADVVSRRAREADRAAAECWTALLAGCDTPGCRTLPVRLRALSEATSDYAGMRWWLGRGSQHRHRVSRALERIEEAVAERDGADFAEAFVGYDQAVAAALVNAHSRLETHAQ</sequence>
<accession>A0A4R7VDN7</accession>
<dbReference type="AlphaFoldDB" id="A0A4R7VDN7"/>